<name>A0A2Z5JIH6_STRAR</name>
<dbReference type="Gene3D" id="3.10.580.10">
    <property type="entry name" value="CBS-domain"/>
    <property type="match status" value="1"/>
</dbReference>
<dbReference type="KEGG" id="sata:C5746_28250"/>
<dbReference type="AlphaFoldDB" id="A0A2Z5JIH6"/>
<evidence type="ECO:0000256" key="2">
    <source>
        <dbReference type="SAM" id="MobiDB-lite"/>
    </source>
</evidence>
<dbReference type="PROSITE" id="PS51371">
    <property type="entry name" value="CBS"/>
    <property type="match status" value="1"/>
</dbReference>
<evidence type="ECO:0000256" key="1">
    <source>
        <dbReference type="PROSITE-ProRule" id="PRU00703"/>
    </source>
</evidence>
<proteinExistence type="predicted"/>
<dbReference type="InterPro" id="IPR000644">
    <property type="entry name" value="CBS_dom"/>
</dbReference>
<dbReference type="EMBL" id="CP027306">
    <property type="protein sequence ID" value="AXE80188.1"/>
    <property type="molecule type" value="Genomic_DNA"/>
</dbReference>
<dbReference type="GeneID" id="95522294"/>
<evidence type="ECO:0000313" key="5">
    <source>
        <dbReference type="Proteomes" id="UP000252698"/>
    </source>
</evidence>
<feature type="domain" description="CBS" evidence="3">
    <location>
        <begin position="104"/>
        <end position="162"/>
    </location>
</feature>
<accession>A0A2Z5JIH6</accession>
<sequence length="340" mass="37721">MFKNPAEEQLLGLHGKQIPVLDLLALFGTRLRNELTVPLIEQALKDAGLSTLPDFSTCNSSADIQIVTRAATPTPPEQSEDEAEELPGGGLPQNPIRIGDIPAAVNGLYSVTPDKKLSEITYLMGSRNYSQIPVIESGSVLHGVVTWRSVVKAYEKTARPDLSEALVDPPVVEAHHDFFSLLPRVSEEGYLLVRANNGSFSGLVTAADITERFGATAWPFFVIGEIEFRLRKCLGAKIGPDAIRAVQPSQARMQTGLITDLMFNGYVKLLDGEQQNPVLRAKADENWKALDWRMNRVQFVRQLDRVRLIRNSIAHFDAEPLTPRLSDELRGFLRILRDLT</sequence>
<evidence type="ECO:0000313" key="4">
    <source>
        <dbReference type="EMBL" id="AXE80188.1"/>
    </source>
</evidence>
<dbReference type="RefSeq" id="WP_114246645.1">
    <property type="nucleotide sequence ID" value="NZ_CP027306.1"/>
</dbReference>
<dbReference type="SUPFAM" id="SSF54631">
    <property type="entry name" value="CBS-domain pair"/>
    <property type="match status" value="1"/>
</dbReference>
<organism evidence="4 5">
    <name type="scientific">Streptomyces atratus</name>
    <dbReference type="NCBI Taxonomy" id="1893"/>
    <lineage>
        <taxon>Bacteria</taxon>
        <taxon>Bacillati</taxon>
        <taxon>Actinomycetota</taxon>
        <taxon>Actinomycetes</taxon>
        <taxon>Kitasatosporales</taxon>
        <taxon>Streptomycetaceae</taxon>
        <taxon>Streptomyces</taxon>
    </lineage>
</organism>
<dbReference type="InterPro" id="IPR046342">
    <property type="entry name" value="CBS_dom_sf"/>
</dbReference>
<gene>
    <name evidence="4" type="ORF">C5746_28250</name>
</gene>
<feature type="region of interest" description="Disordered" evidence="2">
    <location>
        <begin position="71"/>
        <end position="93"/>
    </location>
</feature>
<keyword evidence="1" id="KW-0129">CBS domain</keyword>
<dbReference type="Proteomes" id="UP000252698">
    <property type="component" value="Chromosome"/>
</dbReference>
<dbReference type="Pfam" id="PF00571">
    <property type="entry name" value="CBS"/>
    <property type="match status" value="1"/>
</dbReference>
<evidence type="ECO:0000259" key="3">
    <source>
        <dbReference type="PROSITE" id="PS51371"/>
    </source>
</evidence>
<protein>
    <recommendedName>
        <fullName evidence="3">CBS domain-containing protein</fullName>
    </recommendedName>
</protein>
<reference evidence="4 5" key="1">
    <citation type="journal article" date="2018" name="Front. Microbiol.">
        <title>Genome Sequencing of Streptomyces atratus SCSIOZH16 and Activation Production of Nocardamine via Metabolic Engineering.</title>
        <authorList>
            <person name="Li Y."/>
            <person name="Zhang C."/>
            <person name="Liu C."/>
            <person name="Ju J."/>
            <person name="Ma J."/>
        </authorList>
    </citation>
    <scope>NUCLEOTIDE SEQUENCE [LARGE SCALE GENOMIC DNA]</scope>
    <source>
        <strain evidence="4 5">SCSIO_ZH16</strain>
    </source>
</reference>